<dbReference type="InterPro" id="IPR002589">
    <property type="entry name" value="Macro_dom"/>
</dbReference>
<dbReference type="SUPFAM" id="SSF52949">
    <property type="entry name" value="Macro domain-like"/>
    <property type="match status" value="1"/>
</dbReference>
<organism evidence="3 4">
    <name type="scientific">Solilutibacter pythonis</name>
    <dbReference type="NCBI Taxonomy" id="2483112"/>
    <lineage>
        <taxon>Bacteria</taxon>
        <taxon>Pseudomonadati</taxon>
        <taxon>Pseudomonadota</taxon>
        <taxon>Gammaproteobacteria</taxon>
        <taxon>Lysobacterales</taxon>
        <taxon>Lysobacteraceae</taxon>
        <taxon>Solilutibacter</taxon>
    </lineage>
</organism>
<keyword evidence="4" id="KW-1185">Reference proteome</keyword>
<dbReference type="AlphaFoldDB" id="A0A3M2HII6"/>
<accession>A0A3M2HII6</accession>
<dbReference type="Pfam" id="PF01661">
    <property type="entry name" value="Macro"/>
    <property type="match status" value="1"/>
</dbReference>
<dbReference type="GO" id="GO:0140291">
    <property type="term" value="P:peptidyl-glutamate ADP-deribosylation"/>
    <property type="evidence" value="ECO:0007669"/>
    <property type="project" value="TreeGrafter"/>
</dbReference>
<feature type="domain" description="Macro" evidence="2">
    <location>
        <begin position="1"/>
        <end position="161"/>
    </location>
</feature>
<dbReference type="InterPro" id="IPR050892">
    <property type="entry name" value="ADP-ribose_metab_enzymes"/>
</dbReference>
<evidence type="ECO:0000313" key="3">
    <source>
        <dbReference type="EMBL" id="RMH89536.1"/>
    </source>
</evidence>
<gene>
    <name evidence="3" type="ORF">EBB59_10625</name>
</gene>
<reference evidence="3 4" key="1">
    <citation type="submission" date="2018-10" db="EMBL/GenBank/DDBJ databases">
        <title>Proposal of Lysobacter pythonis sp. nov. isolated from royal pythons (Python regius).</title>
        <authorList>
            <person name="Hans-Juergen B."/>
            <person name="Huptas C."/>
            <person name="Sandra B."/>
            <person name="Igor L."/>
            <person name="Joachim S."/>
            <person name="Siegfried S."/>
            <person name="Mareike W."/>
            <person name="Peter K."/>
        </authorList>
    </citation>
    <scope>NUCLEOTIDE SEQUENCE [LARGE SCALE GENOMIC DNA]</scope>
    <source>
        <strain evidence="3 4">4284/11</strain>
    </source>
</reference>
<evidence type="ECO:0000259" key="2">
    <source>
        <dbReference type="PROSITE" id="PS51154"/>
    </source>
</evidence>
<evidence type="ECO:0000256" key="1">
    <source>
        <dbReference type="ARBA" id="ARBA00035885"/>
    </source>
</evidence>
<dbReference type="SMART" id="SM00506">
    <property type="entry name" value="A1pp"/>
    <property type="match status" value="1"/>
</dbReference>
<dbReference type="InterPro" id="IPR043472">
    <property type="entry name" value="Macro_dom-like"/>
</dbReference>
<dbReference type="RefSeq" id="WP_122102131.1">
    <property type="nucleotide sequence ID" value="NZ_RFLY01000015.1"/>
</dbReference>
<evidence type="ECO:0000313" key="4">
    <source>
        <dbReference type="Proteomes" id="UP000275012"/>
    </source>
</evidence>
<sequence length="161" mass="17597">MIQKVSGDITKSKAQAIAHGVAPNDDFHQGLALALREHAPSLYKDFRHYWQVQHPKPGELWVWMGADGQRIVNLYTQAPAEGHGKPGRASVGNVRHALKALRKFIDEEGIASIALPKLATGVGGLEWAEVEPLIVEQLGDLKIPVIVYETFHPGEAAAEKL</sequence>
<dbReference type="Proteomes" id="UP000275012">
    <property type="component" value="Unassembled WGS sequence"/>
</dbReference>
<name>A0A3M2HII6_9GAMM</name>
<protein>
    <submittedName>
        <fullName evidence="3">Appr-1-p processing protein</fullName>
    </submittedName>
</protein>
<proteinExistence type="predicted"/>
<dbReference type="OrthoDB" id="9780211at2"/>
<comment type="catalytic activity">
    <reaction evidence="1">
        <text>an N-(ADP-alpha-D-ribosyl)-thymidine in DNA + H2O = a thymidine in DNA + ADP-D-ribose</text>
        <dbReference type="Rhea" id="RHEA:71655"/>
        <dbReference type="Rhea" id="RHEA-COMP:13556"/>
        <dbReference type="Rhea" id="RHEA-COMP:18051"/>
        <dbReference type="ChEBI" id="CHEBI:15377"/>
        <dbReference type="ChEBI" id="CHEBI:57967"/>
        <dbReference type="ChEBI" id="CHEBI:137386"/>
        <dbReference type="ChEBI" id="CHEBI:191199"/>
    </reaction>
    <physiologicalReaction direction="left-to-right" evidence="1">
        <dbReference type="Rhea" id="RHEA:71656"/>
    </physiologicalReaction>
</comment>
<dbReference type="PROSITE" id="PS51154">
    <property type="entry name" value="MACRO"/>
    <property type="match status" value="1"/>
</dbReference>
<dbReference type="EMBL" id="RFLY01000015">
    <property type="protein sequence ID" value="RMH89536.1"/>
    <property type="molecule type" value="Genomic_DNA"/>
</dbReference>
<dbReference type="PANTHER" id="PTHR12521:SF0">
    <property type="entry name" value="ADP-RIBOSE GLYCOHYDROLASE OARD1"/>
    <property type="match status" value="1"/>
</dbReference>
<comment type="caution">
    <text evidence="3">The sequence shown here is derived from an EMBL/GenBank/DDBJ whole genome shotgun (WGS) entry which is preliminary data.</text>
</comment>
<dbReference type="Gene3D" id="3.40.220.10">
    <property type="entry name" value="Leucine Aminopeptidase, subunit E, domain 1"/>
    <property type="match status" value="1"/>
</dbReference>
<dbReference type="PANTHER" id="PTHR12521">
    <property type="entry name" value="PROTEIN C6ORF130"/>
    <property type="match status" value="1"/>
</dbReference>